<dbReference type="HOGENOM" id="CLU_1686727_0_0_1"/>
<evidence type="ECO:0000313" key="2">
    <source>
        <dbReference type="Proteomes" id="UP000027222"/>
    </source>
</evidence>
<dbReference type="EMBL" id="KL142372">
    <property type="protein sequence ID" value="KDR79749.1"/>
    <property type="molecule type" value="Genomic_DNA"/>
</dbReference>
<sequence>MPRKSPIHSSSKMVRYFAFRGRLYRQQEDRPSFANIIVQDAVPKLKQTHSAFGDPFPKAYIYDYRVIVLEGRKSHEFQISCKKALGLGYNKILEKFGGRWNGDIVVMRIGKRNPSSPVDMGGKDAGRADFAVKKFLSRVNQSSLAIRPDHLSFRRY</sequence>
<proteinExistence type="predicted"/>
<protein>
    <submittedName>
        <fullName evidence="1">Uncharacterized protein</fullName>
    </submittedName>
</protein>
<accession>A0A067TIJ8</accession>
<reference evidence="2" key="1">
    <citation type="journal article" date="2014" name="Proc. Natl. Acad. Sci. U.S.A.">
        <title>Extensive sampling of basidiomycete genomes demonstrates inadequacy of the white-rot/brown-rot paradigm for wood decay fungi.</title>
        <authorList>
            <person name="Riley R."/>
            <person name="Salamov A.A."/>
            <person name="Brown D.W."/>
            <person name="Nagy L.G."/>
            <person name="Floudas D."/>
            <person name="Held B.W."/>
            <person name="Levasseur A."/>
            <person name="Lombard V."/>
            <person name="Morin E."/>
            <person name="Otillar R."/>
            <person name="Lindquist E.A."/>
            <person name="Sun H."/>
            <person name="LaButti K.M."/>
            <person name="Schmutz J."/>
            <person name="Jabbour D."/>
            <person name="Luo H."/>
            <person name="Baker S.E."/>
            <person name="Pisabarro A.G."/>
            <person name="Walton J.D."/>
            <person name="Blanchette R.A."/>
            <person name="Henrissat B."/>
            <person name="Martin F."/>
            <person name="Cullen D."/>
            <person name="Hibbett D.S."/>
            <person name="Grigoriev I.V."/>
        </authorList>
    </citation>
    <scope>NUCLEOTIDE SEQUENCE [LARGE SCALE GENOMIC DNA]</scope>
    <source>
        <strain evidence="2">CBS 339.88</strain>
    </source>
</reference>
<gene>
    <name evidence="1" type="ORF">GALMADRAFT_136360</name>
</gene>
<keyword evidence="2" id="KW-1185">Reference proteome</keyword>
<organism evidence="1 2">
    <name type="scientific">Galerina marginata (strain CBS 339.88)</name>
    <dbReference type="NCBI Taxonomy" id="685588"/>
    <lineage>
        <taxon>Eukaryota</taxon>
        <taxon>Fungi</taxon>
        <taxon>Dikarya</taxon>
        <taxon>Basidiomycota</taxon>
        <taxon>Agaricomycotina</taxon>
        <taxon>Agaricomycetes</taxon>
        <taxon>Agaricomycetidae</taxon>
        <taxon>Agaricales</taxon>
        <taxon>Agaricineae</taxon>
        <taxon>Strophariaceae</taxon>
        <taxon>Galerina</taxon>
    </lineage>
</organism>
<dbReference type="Proteomes" id="UP000027222">
    <property type="component" value="Unassembled WGS sequence"/>
</dbReference>
<dbReference type="OrthoDB" id="2916406at2759"/>
<name>A0A067TIJ8_GALM3</name>
<dbReference type="AlphaFoldDB" id="A0A067TIJ8"/>
<evidence type="ECO:0000313" key="1">
    <source>
        <dbReference type="EMBL" id="KDR79749.1"/>
    </source>
</evidence>